<dbReference type="AlphaFoldDB" id="A0A4Q1BHT5"/>
<keyword evidence="3" id="KW-1185">Reference proteome</keyword>
<feature type="signal peptide" evidence="1">
    <location>
        <begin position="1"/>
        <end position="16"/>
    </location>
</feature>
<comment type="caution">
    <text evidence="2">The sequence shown here is derived from an EMBL/GenBank/DDBJ whole genome shotgun (WGS) entry which is preliminary data.</text>
</comment>
<accession>A0A4Q1BHT5</accession>
<evidence type="ECO:0000313" key="3">
    <source>
        <dbReference type="Proteomes" id="UP000289152"/>
    </source>
</evidence>
<dbReference type="VEuPathDB" id="FungiDB:TREMEDRAFT_63880"/>
<feature type="chain" id="PRO_5020258537" description="Apple domain-containing protein" evidence="1">
    <location>
        <begin position="17"/>
        <end position="172"/>
    </location>
</feature>
<dbReference type="OrthoDB" id="160645at2759"/>
<dbReference type="InParanoid" id="A0A4Q1BHT5"/>
<evidence type="ECO:0000256" key="1">
    <source>
        <dbReference type="SAM" id="SignalP"/>
    </source>
</evidence>
<dbReference type="EMBL" id="SDIL01000075">
    <property type="protein sequence ID" value="RXK37173.1"/>
    <property type="molecule type" value="Genomic_DNA"/>
</dbReference>
<protein>
    <recommendedName>
        <fullName evidence="4">Apple domain-containing protein</fullName>
    </recommendedName>
</protein>
<evidence type="ECO:0008006" key="4">
    <source>
        <dbReference type="Google" id="ProtNLM"/>
    </source>
</evidence>
<reference evidence="2 3" key="1">
    <citation type="submission" date="2016-06" db="EMBL/GenBank/DDBJ databases">
        <title>Evolution of pathogenesis and genome organization in the Tremellales.</title>
        <authorList>
            <person name="Cuomo C."/>
            <person name="Litvintseva A."/>
            <person name="Heitman J."/>
            <person name="Chen Y."/>
            <person name="Sun S."/>
            <person name="Springer D."/>
            <person name="Dromer F."/>
            <person name="Young S."/>
            <person name="Zeng Q."/>
            <person name="Chapman S."/>
            <person name="Gujja S."/>
            <person name="Saif S."/>
            <person name="Birren B."/>
        </authorList>
    </citation>
    <scope>NUCLEOTIDE SEQUENCE [LARGE SCALE GENOMIC DNA]</scope>
    <source>
        <strain evidence="2 3">ATCC 28783</strain>
    </source>
</reference>
<gene>
    <name evidence="2" type="ORF">M231_05542</name>
</gene>
<proteinExistence type="predicted"/>
<sequence>MRISLLSLFILPLALSAPSPQPANSPGKTLHQATRKSVIDAMRREALGLRRRQTTNAPYPVCPGEQGPDATHTFAWAVYPNTLGTYEPFTDQISSTETTSLDNCISACEGYSNCIDISWRPAANPNCYLLSAIQTNLQEFDGLTAVFRDTDCAGMAASANGRACCNIYTTTE</sequence>
<name>A0A4Q1BHT5_TREME</name>
<dbReference type="Gene3D" id="3.50.4.10">
    <property type="entry name" value="Hepatocyte Growth Factor"/>
    <property type="match status" value="1"/>
</dbReference>
<dbReference type="Proteomes" id="UP000289152">
    <property type="component" value="Unassembled WGS sequence"/>
</dbReference>
<evidence type="ECO:0000313" key="2">
    <source>
        <dbReference type="EMBL" id="RXK37173.1"/>
    </source>
</evidence>
<organism evidence="2 3">
    <name type="scientific">Tremella mesenterica</name>
    <name type="common">Jelly fungus</name>
    <dbReference type="NCBI Taxonomy" id="5217"/>
    <lineage>
        <taxon>Eukaryota</taxon>
        <taxon>Fungi</taxon>
        <taxon>Dikarya</taxon>
        <taxon>Basidiomycota</taxon>
        <taxon>Agaricomycotina</taxon>
        <taxon>Tremellomycetes</taxon>
        <taxon>Tremellales</taxon>
        <taxon>Tremellaceae</taxon>
        <taxon>Tremella</taxon>
    </lineage>
</organism>
<keyword evidence="1" id="KW-0732">Signal</keyword>